<dbReference type="PROSITE" id="PS51257">
    <property type="entry name" value="PROKAR_LIPOPROTEIN"/>
    <property type="match status" value="1"/>
</dbReference>
<evidence type="ECO:0008006" key="5">
    <source>
        <dbReference type="Google" id="ProtNLM"/>
    </source>
</evidence>
<dbReference type="Proteomes" id="UP001501166">
    <property type="component" value="Unassembled WGS sequence"/>
</dbReference>
<feature type="coiled-coil region" evidence="1">
    <location>
        <begin position="165"/>
        <end position="192"/>
    </location>
</feature>
<evidence type="ECO:0000313" key="4">
    <source>
        <dbReference type="Proteomes" id="UP001501166"/>
    </source>
</evidence>
<feature type="signal peptide" evidence="2">
    <location>
        <begin position="1"/>
        <end position="20"/>
    </location>
</feature>
<dbReference type="InterPro" id="IPR019454">
    <property type="entry name" value="Lipoprot_YkyA-like"/>
</dbReference>
<proteinExistence type="predicted"/>
<gene>
    <name evidence="3" type="ORF">GCM10008932_00010</name>
</gene>
<sequence>MIQKKWALLAMSSLSLVMVACDDSENLEEMQEAATELDRIKNETVEELNQLVETESQLQEQFTETMETDEDLTTFGDESASVFENIETRRAVLSELEGKEEEMTAHQEVLATYEGELLDQAEIDAVISSTDAFADHLTLYTDAYATTLDSQSEYFTFLSTDEATYEEFVEGIETLNEERLELRTELAELDEVIVEMDDSIAQLQSSIDEQLTEEE</sequence>
<keyword evidence="4" id="KW-1185">Reference proteome</keyword>
<name>A0ABP3GNC3_9LACT</name>
<dbReference type="SUPFAM" id="SSF140423">
    <property type="entry name" value="MW0975(SA0943)-like"/>
    <property type="match status" value="1"/>
</dbReference>
<reference evidence="4" key="1">
    <citation type="journal article" date="2019" name="Int. J. Syst. Evol. Microbiol.">
        <title>The Global Catalogue of Microorganisms (GCM) 10K type strain sequencing project: providing services to taxonomists for standard genome sequencing and annotation.</title>
        <authorList>
            <consortium name="The Broad Institute Genomics Platform"/>
            <consortium name="The Broad Institute Genome Sequencing Center for Infectious Disease"/>
            <person name="Wu L."/>
            <person name="Ma J."/>
        </authorList>
    </citation>
    <scope>NUCLEOTIDE SEQUENCE [LARGE SCALE GENOMIC DNA]</scope>
    <source>
        <strain evidence="4">JCM 12662</strain>
    </source>
</reference>
<feature type="coiled-coil region" evidence="1">
    <location>
        <begin position="27"/>
        <end position="61"/>
    </location>
</feature>
<evidence type="ECO:0000256" key="1">
    <source>
        <dbReference type="SAM" id="Coils"/>
    </source>
</evidence>
<keyword evidence="2" id="KW-0732">Signal</keyword>
<evidence type="ECO:0000313" key="3">
    <source>
        <dbReference type="EMBL" id="GAA0350751.1"/>
    </source>
</evidence>
<dbReference type="RefSeq" id="WP_343752701.1">
    <property type="nucleotide sequence ID" value="NZ_BAAACW010000001.1"/>
</dbReference>
<comment type="caution">
    <text evidence="3">The sequence shown here is derived from an EMBL/GenBank/DDBJ whole genome shotgun (WGS) entry which is preliminary data.</text>
</comment>
<dbReference type="Pfam" id="PF10368">
    <property type="entry name" value="YkyA"/>
    <property type="match status" value="1"/>
</dbReference>
<feature type="chain" id="PRO_5046065070" description="Cell-wall binding lipoprotein" evidence="2">
    <location>
        <begin position="21"/>
        <end position="215"/>
    </location>
</feature>
<accession>A0ABP3GNC3</accession>
<keyword evidence="1" id="KW-0175">Coiled coil</keyword>
<dbReference type="InterPro" id="IPR036785">
    <property type="entry name" value="YkyA-like_sf"/>
</dbReference>
<organism evidence="3 4">
    <name type="scientific">Alkalibacterium iburiense</name>
    <dbReference type="NCBI Taxonomy" id="290589"/>
    <lineage>
        <taxon>Bacteria</taxon>
        <taxon>Bacillati</taxon>
        <taxon>Bacillota</taxon>
        <taxon>Bacilli</taxon>
        <taxon>Lactobacillales</taxon>
        <taxon>Carnobacteriaceae</taxon>
        <taxon>Alkalibacterium</taxon>
    </lineage>
</organism>
<protein>
    <recommendedName>
        <fullName evidence="5">Cell-wall binding lipoprotein</fullName>
    </recommendedName>
</protein>
<evidence type="ECO:0000256" key="2">
    <source>
        <dbReference type="SAM" id="SignalP"/>
    </source>
</evidence>
<dbReference type="EMBL" id="BAAACW010000001">
    <property type="protein sequence ID" value="GAA0350751.1"/>
    <property type="molecule type" value="Genomic_DNA"/>
</dbReference>
<dbReference type="Gene3D" id="1.20.120.570">
    <property type="entry name" value="YkyA-like"/>
    <property type="match status" value="1"/>
</dbReference>